<dbReference type="InterPro" id="IPR027417">
    <property type="entry name" value="P-loop_NTPase"/>
</dbReference>
<dbReference type="PROSITE" id="PS50893">
    <property type="entry name" value="ABC_TRANSPORTER_2"/>
    <property type="match status" value="1"/>
</dbReference>
<dbReference type="Proteomes" id="UP000242175">
    <property type="component" value="Chromosome large"/>
</dbReference>
<dbReference type="SMART" id="SM00382">
    <property type="entry name" value="AAA"/>
    <property type="match status" value="1"/>
</dbReference>
<accession>A0A220VC21</accession>
<evidence type="ECO:0000259" key="4">
    <source>
        <dbReference type="PROSITE" id="PS50893"/>
    </source>
</evidence>
<dbReference type="SUPFAM" id="SSF52540">
    <property type="entry name" value="P-loop containing nucleoside triphosphate hydrolases"/>
    <property type="match status" value="1"/>
</dbReference>
<dbReference type="GO" id="GO:0005524">
    <property type="term" value="F:ATP binding"/>
    <property type="evidence" value="ECO:0007669"/>
    <property type="project" value="UniProtKB-KW"/>
</dbReference>
<protein>
    <submittedName>
        <fullName evidence="5">Phospholipid ABC transporter ATP-binding protein MlaF</fullName>
    </submittedName>
</protein>
<proteinExistence type="predicted"/>
<name>A0A220VC21_9GAMM</name>
<organism evidence="5 6">
    <name type="scientific">Paraphotobacterium marinum</name>
    <dbReference type="NCBI Taxonomy" id="1755811"/>
    <lineage>
        <taxon>Bacteria</taxon>
        <taxon>Pseudomonadati</taxon>
        <taxon>Pseudomonadota</taxon>
        <taxon>Gammaproteobacteria</taxon>
        <taxon>Vibrionales</taxon>
        <taxon>Vibrionaceae</taxon>
        <taxon>Paraphotobacterium</taxon>
    </lineage>
</organism>
<keyword evidence="2" id="KW-0547">Nucleotide-binding</keyword>
<evidence type="ECO:0000313" key="5">
    <source>
        <dbReference type="EMBL" id="ASK77948.1"/>
    </source>
</evidence>
<evidence type="ECO:0000256" key="3">
    <source>
        <dbReference type="ARBA" id="ARBA00022840"/>
    </source>
</evidence>
<dbReference type="KEGG" id="pmai:CF386_02255"/>
<dbReference type="EMBL" id="CP022355">
    <property type="protein sequence ID" value="ASK77948.1"/>
    <property type="molecule type" value="Genomic_DNA"/>
</dbReference>
<dbReference type="PANTHER" id="PTHR43023">
    <property type="entry name" value="PROTEIN TRIGALACTOSYLDIACYLGLYCEROL 3, CHLOROPLASTIC"/>
    <property type="match status" value="1"/>
</dbReference>
<dbReference type="PROSITE" id="PS00211">
    <property type="entry name" value="ABC_TRANSPORTER_1"/>
    <property type="match status" value="1"/>
</dbReference>
<dbReference type="Gene3D" id="3.40.50.300">
    <property type="entry name" value="P-loop containing nucleotide triphosphate hydrolases"/>
    <property type="match status" value="1"/>
</dbReference>
<dbReference type="RefSeq" id="WP_089072858.1">
    <property type="nucleotide sequence ID" value="NZ_CBCSAM010000005.1"/>
</dbReference>
<dbReference type="PANTHER" id="PTHR43023:SF6">
    <property type="entry name" value="INTERMEMBRANE PHOSPHOLIPID TRANSPORT SYSTEM ATP-BINDING PROTEIN MLAF"/>
    <property type="match status" value="1"/>
</dbReference>
<dbReference type="Pfam" id="PF00005">
    <property type="entry name" value="ABC_tran"/>
    <property type="match status" value="1"/>
</dbReference>
<feature type="domain" description="ABC transporter" evidence="4">
    <location>
        <begin position="11"/>
        <end position="246"/>
    </location>
</feature>
<keyword evidence="1" id="KW-0813">Transport</keyword>
<gene>
    <name evidence="5" type="ORF">CF386_02255</name>
</gene>
<dbReference type="OrthoDB" id="9802264at2"/>
<keyword evidence="6" id="KW-1185">Reference proteome</keyword>
<evidence type="ECO:0000256" key="1">
    <source>
        <dbReference type="ARBA" id="ARBA00022448"/>
    </source>
</evidence>
<dbReference type="InterPro" id="IPR003593">
    <property type="entry name" value="AAA+_ATPase"/>
</dbReference>
<evidence type="ECO:0000313" key="6">
    <source>
        <dbReference type="Proteomes" id="UP000242175"/>
    </source>
</evidence>
<evidence type="ECO:0000256" key="2">
    <source>
        <dbReference type="ARBA" id="ARBA00022741"/>
    </source>
</evidence>
<reference evidence="5 6" key="1">
    <citation type="journal article" date="2016" name="Int. J. Syst. Evol. Microbiol.">
        <title>Paraphotobacterium marinum gen. nov., sp. nov., a member of the family Vibrionaceae, isolated from surface seawater.</title>
        <authorList>
            <person name="Huang Z."/>
            <person name="Dong C."/>
            <person name="Shao Z."/>
        </authorList>
    </citation>
    <scope>NUCLEOTIDE SEQUENCE [LARGE SCALE GENOMIC DNA]</scope>
    <source>
        <strain evidence="5 6">NSCS20N07D</strain>
    </source>
</reference>
<dbReference type="AlphaFoldDB" id="A0A220VC21"/>
<dbReference type="InterPro" id="IPR003439">
    <property type="entry name" value="ABC_transporter-like_ATP-bd"/>
</dbReference>
<keyword evidence="3 5" id="KW-0067">ATP-binding</keyword>
<dbReference type="GO" id="GO:0016887">
    <property type="term" value="F:ATP hydrolysis activity"/>
    <property type="evidence" value="ECO:0007669"/>
    <property type="project" value="InterPro"/>
</dbReference>
<dbReference type="InterPro" id="IPR017871">
    <property type="entry name" value="ABC_transporter-like_CS"/>
</dbReference>
<sequence>MINNRSANILVDIQKLSFSYESKKIFEDLNLRIERGKITSIIGQSGIGKTTLLKLIAGIYKPDTGSIAVFQKNLSNISSKELFKIRKKMGLLFQSGALFSDYCVYENVAYPLKEITNDKDIIDLKVKEILYSVGLEFATKKYPSELSGGMQRRVALARALVTRPSLMMYDEPFVGQDPITKSSLLELIKKFNNEYNITSIIVSHDVDEVMSLSDKVCMVYKNEIIASGTPCELKQSNNPIVKQFLTGSIDGPIPLNYS</sequence>